<feature type="compositionally biased region" description="Polar residues" evidence="1">
    <location>
        <begin position="1081"/>
        <end position="1096"/>
    </location>
</feature>
<feature type="compositionally biased region" description="Basic and acidic residues" evidence="1">
    <location>
        <begin position="1038"/>
        <end position="1047"/>
    </location>
</feature>
<feature type="compositionally biased region" description="Polar residues" evidence="1">
    <location>
        <begin position="884"/>
        <end position="894"/>
    </location>
</feature>
<dbReference type="AlphaFoldDB" id="A0A1Y2GZL4"/>
<feature type="compositionally biased region" description="Polar residues" evidence="1">
    <location>
        <begin position="481"/>
        <end position="492"/>
    </location>
</feature>
<feature type="compositionally biased region" description="Polar residues" evidence="1">
    <location>
        <begin position="19"/>
        <end position="29"/>
    </location>
</feature>
<sequence length="1114" mass="119437">MDRDYHNSSGYENSGHRFSANNIRQNYAHHNSRQDRDDNASQSNRRNGGPGGGGMDRGSSFSRGSNQNYSSSSRSEYPNSRDGYLTHSSGGGDNRGPGRYSSDTKQYQSNNNNYDSKGRDSTNYSSSEPRPKNPTDSLKAYQQAKSSDPFAVGVESSATYFHETYDKLDRKTGLADHYSGTKHSVTIIKTFCEMATQTTEDDVLPHESTWNGIQIVRVTRKHPTDKASPGYTQPPTEHTSSLLKAVSGTGSSIANAGGSSKQHQHSQDHYPPQQRMTRSDDPTRGSNAPGYGTGARYLDKTSAPSRSQNIPQEDEQPQWYGSTSTTRGLSSQPNDGFGTANNTGTASQNQSSAMPAIDQWSITPGATSQKPSAAAPAIDQWSITPGATSQKPSAAAPAIDQWSVAPGTKGWDATPGQKSVGSMVDWSSGKVEGFPEEAKPKAMPLIGAQGIQQQRSSQHQHQFSQRDTFKTDRPVPRGQELHQSLAESQQQGFKYDDVDEKDGGGRRAFTENSWMGEGGGSGNVAGEYRSDDGYPRASDTRGKAPARDSHQLDTQAQSGYGGISDQRSSTFASPPAQERRAMTSEERFNNSNSRRDSVQSNFSSVGSGATAVSGGMSSASGATAVSGSAPSTSRAYGDRALQPRGGGQYDNEPYRSGADRDGAIAQRRRNEGRGDQGQQSHQHNFRAGPDPNSPAQPSARRFVSTNPGHESAISAWSAASMGATKLSSNPTGANGNSYPTGTMSPSITSAADESGGSSSQSPTNRASHSSGNSATPGILATVNDFQSFMEKAKAFTPSAPTRQKGNQRGRTDSDYDGSRHEDDNSEGTGGYSRGSSVNRGPEWERGVQSSTNTQQQEGSGYQTPQSHDRSIPEEEARIEDDTGADTNVDTNEVAQESKVKPNWSLQADQNDESEAEFERRREMGWQSITSNDGNNGETPPLSGELGSQRDNESSSLSPLAPASPSTTIADDQSRVAIVRTSSISSRGSDSSEVLSAMAMEDNLRSFQNQARSTSPVVTRGTTPTPAVDFGVTVSSNATEEHGEEDSRSQAVEDEDSQSQMTEDREKNPQSQMMKDGEKDAQSQVVQDGEENPQSQVVERKDEPKKESAVENADV</sequence>
<feature type="compositionally biased region" description="Polar residues" evidence="1">
    <location>
        <begin position="847"/>
        <end position="865"/>
    </location>
</feature>
<dbReference type="OrthoDB" id="2432719at2759"/>
<dbReference type="Proteomes" id="UP000193648">
    <property type="component" value="Unassembled WGS sequence"/>
</dbReference>
<name>A0A1Y2GZL4_9FUNG</name>
<feature type="region of interest" description="Disordered" evidence="1">
    <location>
        <begin position="1"/>
        <end position="149"/>
    </location>
</feature>
<accession>A0A1Y2GZL4</accession>
<reference evidence="2 3" key="1">
    <citation type="submission" date="2016-07" db="EMBL/GenBank/DDBJ databases">
        <title>Pervasive Adenine N6-methylation of Active Genes in Fungi.</title>
        <authorList>
            <consortium name="DOE Joint Genome Institute"/>
            <person name="Mondo S.J."/>
            <person name="Dannebaum R.O."/>
            <person name="Kuo R.C."/>
            <person name="Labutti K."/>
            <person name="Haridas S."/>
            <person name="Kuo A."/>
            <person name="Salamov A."/>
            <person name="Ahrendt S.R."/>
            <person name="Lipzen A."/>
            <person name="Sullivan W."/>
            <person name="Andreopoulos W.B."/>
            <person name="Clum A."/>
            <person name="Lindquist E."/>
            <person name="Daum C."/>
            <person name="Ramamoorthy G.K."/>
            <person name="Gryganskyi A."/>
            <person name="Culley D."/>
            <person name="Magnuson J.K."/>
            <person name="James T.Y."/>
            <person name="O'Malley M.A."/>
            <person name="Stajich J.E."/>
            <person name="Spatafora J.W."/>
            <person name="Visel A."/>
            <person name="Grigoriev I.V."/>
        </authorList>
    </citation>
    <scope>NUCLEOTIDE SEQUENCE [LARGE SCALE GENOMIC DNA]</scope>
    <source>
        <strain evidence="2 3">NRRL 3116</strain>
    </source>
</reference>
<gene>
    <name evidence="2" type="ORF">BCR41DRAFT_383475</name>
</gene>
<feature type="region of interest" description="Disordered" evidence="1">
    <location>
        <begin position="404"/>
        <end position="1114"/>
    </location>
</feature>
<dbReference type="EMBL" id="MCFF01000003">
    <property type="protein sequence ID" value="ORZ27748.1"/>
    <property type="molecule type" value="Genomic_DNA"/>
</dbReference>
<feature type="compositionally biased region" description="Polar residues" evidence="1">
    <location>
        <begin position="926"/>
        <end position="937"/>
    </location>
</feature>
<proteinExistence type="predicted"/>
<feature type="region of interest" description="Disordered" evidence="1">
    <location>
        <begin position="218"/>
        <end position="353"/>
    </location>
</feature>
<feature type="compositionally biased region" description="Basic and acidic residues" evidence="1">
    <location>
        <begin position="577"/>
        <end position="597"/>
    </location>
</feature>
<evidence type="ECO:0000313" key="2">
    <source>
        <dbReference type="EMBL" id="ORZ27748.1"/>
    </source>
</evidence>
<feature type="compositionally biased region" description="Low complexity" evidence="1">
    <location>
        <begin position="57"/>
        <end position="81"/>
    </location>
</feature>
<evidence type="ECO:0000313" key="3">
    <source>
        <dbReference type="Proteomes" id="UP000193648"/>
    </source>
</evidence>
<feature type="compositionally biased region" description="Basic and acidic residues" evidence="1">
    <location>
        <begin position="866"/>
        <end position="875"/>
    </location>
</feature>
<dbReference type="GeneID" id="33569313"/>
<organism evidence="2 3">
    <name type="scientific">Lobosporangium transversale</name>
    <dbReference type="NCBI Taxonomy" id="64571"/>
    <lineage>
        <taxon>Eukaryota</taxon>
        <taxon>Fungi</taxon>
        <taxon>Fungi incertae sedis</taxon>
        <taxon>Mucoromycota</taxon>
        <taxon>Mortierellomycotina</taxon>
        <taxon>Mortierellomycetes</taxon>
        <taxon>Mortierellales</taxon>
        <taxon>Mortierellaceae</taxon>
        <taxon>Lobosporangium</taxon>
    </lineage>
</organism>
<feature type="compositionally biased region" description="Polar residues" evidence="1">
    <location>
        <begin position="725"/>
        <end position="775"/>
    </location>
</feature>
<protein>
    <submittedName>
        <fullName evidence="2">Uncharacterized protein</fullName>
    </submittedName>
</protein>
<dbReference type="InParanoid" id="A0A1Y2GZL4"/>
<keyword evidence="3" id="KW-1185">Reference proteome</keyword>
<feature type="compositionally biased region" description="Basic and acidic residues" evidence="1">
    <location>
        <begin position="528"/>
        <end position="551"/>
    </location>
</feature>
<comment type="caution">
    <text evidence="2">The sequence shown here is derived from an EMBL/GenBank/DDBJ whole genome shotgun (WGS) entry which is preliminary data.</text>
</comment>
<feature type="compositionally biased region" description="Low complexity" evidence="1">
    <location>
        <begin position="981"/>
        <end position="991"/>
    </location>
</feature>
<dbReference type="RefSeq" id="XP_021885451.1">
    <property type="nucleotide sequence ID" value="XM_022027470.1"/>
</dbReference>
<feature type="compositionally biased region" description="Low complexity" evidence="1">
    <location>
        <begin position="953"/>
        <end position="965"/>
    </location>
</feature>
<feature type="compositionally biased region" description="Basic and acidic residues" evidence="1">
    <location>
        <begin position="657"/>
        <end position="674"/>
    </location>
</feature>
<feature type="compositionally biased region" description="Basic and acidic residues" evidence="1">
    <location>
        <begin position="809"/>
        <end position="822"/>
    </location>
</feature>
<feature type="compositionally biased region" description="Low complexity" evidence="1">
    <location>
        <begin position="603"/>
        <end position="633"/>
    </location>
</feature>
<feature type="compositionally biased region" description="Polar residues" evidence="1">
    <location>
        <begin position="319"/>
        <end position="353"/>
    </location>
</feature>
<feature type="compositionally biased region" description="Polar residues" evidence="1">
    <location>
        <begin position="302"/>
        <end position="311"/>
    </location>
</feature>
<evidence type="ECO:0000256" key="1">
    <source>
        <dbReference type="SAM" id="MobiDB-lite"/>
    </source>
</evidence>
<feature type="compositionally biased region" description="Polar residues" evidence="1">
    <location>
        <begin position="101"/>
        <end position="128"/>
    </location>
</feature>
<feature type="compositionally biased region" description="Polar residues" evidence="1">
    <location>
        <begin position="1004"/>
        <end position="1024"/>
    </location>
</feature>
<feature type="compositionally biased region" description="Low complexity" evidence="1">
    <location>
        <begin position="452"/>
        <end position="466"/>
    </location>
</feature>
<feature type="compositionally biased region" description="Basic and acidic residues" evidence="1">
    <location>
        <begin position="1097"/>
        <end position="1108"/>
    </location>
</feature>
<feature type="compositionally biased region" description="Polar residues" evidence="1">
    <location>
        <begin position="230"/>
        <end position="261"/>
    </location>
</feature>
<feature type="compositionally biased region" description="Polar residues" evidence="1">
    <location>
        <begin position="798"/>
        <end position="808"/>
    </location>
</feature>